<dbReference type="OrthoDB" id="4062651at2759"/>
<evidence type="ECO:0000313" key="9">
    <source>
        <dbReference type="Proteomes" id="UP000230750"/>
    </source>
</evidence>
<dbReference type="InterPro" id="IPR001245">
    <property type="entry name" value="Ser-Thr/Tyr_kinase_cat_dom"/>
</dbReference>
<sequence>MAIEHRGKYNIDPLTLPFQARSEYFYAKCKIEDPVEMRNVSTHLQIATFVPPEIIIVFQEEIIKTNISIDPDITHKLTCFAMGGNPNVTLVWLTKSSEVFEVNSTTYAQRNEQDQYFDIVNDLYFRLETEIAQVTCTADSELEEQNCNSSVTLLMKLQAESTDLHSWNLNKIIITPALILAAVLVVTFIIYRNVRRFRPFSILDTRIAAITRPDTETICTSLDDTIAGGEHMAACSAQIAWRCQRYRERTGVLIERQEYTENTTTFDCHQSTEDRQVKREYHWDMYVQKVMEMPHHRALIKTVGLCIDRVNIFLLQNYQPVGTLDDWMFLHPGLSMKKILLTERKCCKIYDFCLKEDVLKKVDLIKGKENRPTLPPETEERNEYTWASDSWSVAICICDVFAYAHGIKVDIDGETEDGQRDLPIDVQNSLQECYSKDPMNRLPLRNLKESLSTWLSEEGIKLMPDDDSESSSCSSPSVSDDEDGYMSM</sequence>
<dbReference type="GO" id="GO:0004713">
    <property type="term" value="F:protein tyrosine kinase activity"/>
    <property type="evidence" value="ECO:0007669"/>
    <property type="project" value="InterPro"/>
</dbReference>
<organism evidence="8 9">
    <name type="scientific">Stichopus japonicus</name>
    <name type="common">Sea cucumber</name>
    <dbReference type="NCBI Taxonomy" id="307972"/>
    <lineage>
        <taxon>Eukaryota</taxon>
        <taxon>Metazoa</taxon>
        <taxon>Echinodermata</taxon>
        <taxon>Eleutherozoa</taxon>
        <taxon>Echinozoa</taxon>
        <taxon>Holothuroidea</taxon>
        <taxon>Aspidochirotacea</taxon>
        <taxon>Aspidochirotida</taxon>
        <taxon>Stichopodidae</taxon>
        <taxon>Apostichopus</taxon>
    </lineage>
</organism>
<comment type="subcellular location">
    <subcellularLocation>
        <location evidence="1">Membrane</location>
        <topology evidence="1">Single-pass membrane protein</topology>
    </subcellularLocation>
</comment>
<dbReference type="SMART" id="SM00219">
    <property type="entry name" value="TyrKc"/>
    <property type="match status" value="1"/>
</dbReference>
<dbReference type="Gene3D" id="2.60.40.10">
    <property type="entry name" value="Immunoglobulins"/>
    <property type="match status" value="1"/>
</dbReference>
<evidence type="ECO:0000259" key="7">
    <source>
        <dbReference type="PROSITE" id="PS50835"/>
    </source>
</evidence>
<dbReference type="AlphaFoldDB" id="A0A2G8LMB4"/>
<keyword evidence="4 6" id="KW-0472">Membrane</keyword>
<reference evidence="8 9" key="1">
    <citation type="journal article" date="2017" name="PLoS Biol.">
        <title>The sea cucumber genome provides insights into morphological evolution and visceral regeneration.</title>
        <authorList>
            <person name="Zhang X."/>
            <person name="Sun L."/>
            <person name="Yuan J."/>
            <person name="Sun Y."/>
            <person name="Gao Y."/>
            <person name="Zhang L."/>
            <person name="Li S."/>
            <person name="Dai H."/>
            <person name="Hamel J.F."/>
            <person name="Liu C."/>
            <person name="Yu Y."/>
            <person name="Liu S."/>
            <person name="Lin W."/>
            <person name="Guo K."/>
            <person name="Jin S."/>
            <person name="Xu P."/>
            <person name="Storey K.B."/>
            <person name="Huan P."/>
            <person name="Zhang T."/>
            <person name="Zhou Y."/>
            <person name="Zhang J."/>
            <person name="Lin C."/>
            <person name="Li X."/>
            <person name="Xing L."/>
            <person name="Huo D."/>
            <person name="Sun M."/>
            <person name="Wang L."/>
            <person name="Mercier A."/>
            <person name="Li F."/>
            <person name="Yang H."/>
            <person name="Xiang J."/>
        </authorList>
    </citation>
    <scope>NUCLEOTIDE SEQUENCE [LARGE SCALE GENOMIC DNA]</scope>
    <source>
        <strain evidence="8">Shaxun</strain>
        <tissue evidence="8">Muscle</tissue>
    </source>
</reference>
<feature type="compositionally biased region" description="Acidic residues" evidence="5">
    <location>
        <begin position="479"/>
        <end position="488"/>
    </location>
</feature>
<dbReference type="InterPro" id="IPR011009">
    <property type="entry name" value="Kinase-like_dom_sf"/>
</dbReference>
<dbReference type="PROSITE" id="PS50835">
    <property type="entry name" value="IG_LIKE"/>
    <property type="match status" value="1"/>
</dbReference>
<dbReference type="InterPro" id="IPR013783">
    <property type="entry name" value="Ig-like_fold"/>
</dbReference>
<dbReference type="Gene3D" id="1.10.510.10">
    <property type="entry name" value="Transferase(Phosphotransferase) domain 1"/>
    <property type="match status" value="1"/>
</dbReference>
<evidence type="ECO:0000256" key="6">
    <source>
        <dbReference type="SAM" id="Phobius"/>
    </source>
</evidence>
<dbReference type="GO" id="GO:0016020">
    <property type="term" value="C:membrane"/>
    <property type="evidence" value="ECO:0007669"/>
    <property type="project" value="UniProtKB-SubCell"/>
</dbReference>
<dbReference type="InterPro" id="IPR020635">
    <property type="entry name" value="Tyr_kinase_cat_dom"/>
</dbReference>
<comment type="caution">
    <text evidence="8">The sequence shown here is derived from an EMBL/GenBank/DDBJ whole genome shotgun (WGS) entry which is preliminary data.</text>
</comment>
<feature type="region of interest" description="Disordered" evidence="5">
    <location>
        <begin position="459"/>
        <end position="488"/>
    </location>
</feature>
<gene>
    <name evidence="8" type="ORF">BSL78_01710</name>
</gene>
<keyword evidence="9" id="KW-1185">Reference proteome</keyword>
<dbReference type="InterPro" id="IPR007110">
    <property type="entry name" value="Ig-like_dom"/>
</dbReference>
<name>A0A2G8LMB4_STIJA</name>
<accession>A0A2G8LMB4</accession>
<feature type="domain" description="Ig-like" evidence="7">
    <location>
        <begin position="52"/>
        <end position="152"/>
    </location>
</feature>
<evidence type="ECO:0000256" key="5">
    <source>
        <dbReference type="SAM" id="MobiDB-lite"/>
    </source>
</evidence>
<keyword evidence="3 6" id="KW-1133">Transmembrane helix</keyword>
<evidence type="ECO:0000256" key="2">
    <source>
        <dbReference type="ARBA" id="ARBA00022692"/>
    </source>
</evidence>
<dbReference type="Proteomes" id="UP000230750">
    <property type="component" value="Unassembled WGS sequence"/>
</dbReference>
<protein>
    <recommendedName>
        <fullName evidence="7">Ig-like domain-containing protein</fullName>
    </recommendedName>
</protein>
<evidence type="ECO:0000313" key="8">
    <source>
        <dbReference type="EMBL" id="PIK61352.1"/>
    </source>
</evidence>
<keyword evidence="2 6" id="KW-0812">Transmembrane</keyword>
<dbReference type="EMBL" id="MRZV01000034">
    <property type="protein sequence ID" value="PIK61352.1"/>
    <property type="molecule type" value="Genomic_DNA"/>
</dbReference>
<evidence type="ECO:0000256" key="3">
    <source>
        <dbReference type="ARBA" id="ARBA00022989"/>
    </source>
</evidence>
<dbReference type="STRING" id="307972.A0A2G8LMB4"/>
<dbReference type="Pfam" id="PF07714">
    <property type="entry name" value="PK_Tyr_Ser-Thr"/>
    <property type="match status" value="1"/>
</dbReference>
<evidence type="ECO:0000256" key="1">
    <source>
        <dbReference type="ARBA" id="ARBA00004167"/>
    </source>
</evidence>
<feature type="transmembrane region" description="Helical" evidence="6">
    <location>
        <begin position="172"/>
        <end position="191"/>
    </location>
</feature>
<evidence type="ECO:0000256" key="4">
    <source>
        <dbReference type="ARBA" id="ARBA00023136"/>
    </source>
</evidence>
<dbReference type="SUPFAM" id="SSF56112">
    <property type="entry name" value="Protein kinase-like (PK-like)"/>
    <property type="match status" value="1"/>
</dbReference>
<feature type="non-terminal residue" evidence="8">
    <location>
        <position position="488"/>
    </location>
</feature>
<proteinExistence type="predicted"/>